<feature type="transmembrane region" description="Helical" evidence="1">
    <location>
        <begin position="89"/>
        <end position="109"/>
    </location>
</feature>
<feature type="domain" description="CAAX prenyl protease 2/Lysostaphin resistance protein A-like" evidence="2">
    <location>
        <begin position="129"/>
        <end position="231"/>
    </location>
</feature>
<feature type="transmembrane region" description="Helical" evidence="1">
    <location>
        <begin position="12"/>
        <end position="31"/>
    </location>
</feature>
<proteinExistence type="predicted"/>
<evidence type="ECO:0000313" key="3">
    <source>
        <dbReference type="EMBL" id="SFS05419.1"/>
    </source>
</evidence>
<feature type="transmembrane region" description="Helical" evidence="1">
    <location>
        <begin position="245"/>
        <end position="263"/>
    </location>
</feature>
<dbReference type="PANTHER" id="PTHR35797:SF1">
    <property type="entry name" value="PROTEASE"/>
    <property type="match status" value="1"/>
</dbReference>
<dbReference type="Pfam" id="PF02517">
    <property type="entry name" value="Rce1-like"/>
    <property type="match status" value="1"/>
</dbReference>
<dbReference type="AlphaFoldDB" id="A0A1I6LPU6"/>
<feature type="transmembrane region" description="Helical" evidence="1">
    <location>
        <begin position="219"/>
        <end position="239"/>
    </location>
</feature>
<keyword evidence="1" id="KW-0812">Transmembrane</keyword>
<dbReference type="GO" id="GO:0080120">
    <property type="term" value="P:CAAX-box protein maturation"/>
    <property type="evidence" value="ECO:0007669"/>
    <property type="project" value="UniProtKB-ARBA"/>
</dbReference>
<dbReference type="EMBL" id="FOZK01000003">
    <property type="protein sequence ID" value="SFS05419.1"/>
    <property type="molecule type" value="Genomic_DNA"/>
</dbReference>
<dbReference type="RefSeq" id="WP_089817222.1">
    <property type="nucleotide sequence ID" value="NZ_FOZK01000003.1"/>
</dbReference>
<accession>A0A1I6LPU6</accession>
<name>A0A1I6LPU6_9EURY</name>
<evidence type="ECO:0000313" key="4">
    <source>
        <dbReference type="Proteomes" id="UP000199062"/>
    </source>
</evidence>
<feature type="transmembrane region" description="Helical" evidence="1">
    <location>
        <begin position="160"/>
        <end position="182"/>
    </location>
</feature>
<dbReference type="STRING" id="767519.SAMN05216559_2852"/>
<organism evidence="3 4">
    <name type="scientific">Halomicrobium zhouii</name>
    <dbReference type="NCBI Taxonomy" id="767519"/>
    <lineage>
        <taxon>Archaea</taxon>
        <taxon>Methanobacteriati</taxon>
        <taxon>Methanobacteriota</taxon>
        <taxon>Stenosarchaea group</taxon>
        <taxon>Halobacteria</taxon>
        <taxon>Halobacteriales</taxon>
        <taxon>Haloarculaceae</taxon>
        <taxon>Halomicrobium</taxon>
    </lineage>
</organism>
<sequence length="276" mass="29957">MPDGLMTDGGGSTRVTFGVFLLLAFGWSWAFWGPEALVATGYLRRFPTLPALGAFGPSIAGVVVIGWRRGRSGLVELGRRAVDVGFPRWLWLAILGLFPALALVAALVARFSGGDLPTPPWAGQTLAVPIAFAYILFLGGPLQEELGWRGYALDPLVDRFGAVGGSVVLGLLWGCWHLPLFYVPGMTIYYQKPVWGFVASIVMLTVVMTWLYDRTGGSLLAMLLVHTSFNWTTWLIPVLETDPGSLAFVVGQLVVTAVVVVAWRPSRPLRWPLGTT</sequence>
<protein>
    <recommendedName>
        <fullName evidence="2">CAAX prenyl protease 2/Lysostaphin resistance protein A-like domain-containing protein</fullName>
    </recommendedName>
</protein>
<feature type="transmembrane region" description="Helical" evidence="1">
    <location>
        <begin position="194"/>
        <end position="212"/>
    </location>
</feature>
<dbReference type="GO" id="GO:0004175">
    <property type="term" value="F:endopeptidase activity"/>
    <property type="evidence" value="ECO:0007669"/>
    <property type="project" value="UniProtKB-ARBA"/>
</dbReference>
<evidence type="ECO:0000256" key="1">
    <source>
        <dbReference type="SAM" id="Phobius"/>
    </source>
</evidence>
<dbReference type="InterPro" id="IPR042150">
    <property type="entry name" value="MmRce1-like"/>
</dbReference>
<feature type="transmembrane region" description="Helical" evidence="1">
    <location>
        <begin position="51"/>
        <end position="68"/>
    </location>
</feature>
<evidence type="ECO:0000259" key="2">
    <source>
        <dbReference type="Pfam" id="PF02517"/>
    </source>
</evidence>
<feature type="transmembrane region" description="Helical" evidence="1">
    <location>
        <begin position="121"/>
        <end position="139"/>
    </location>
</feature>
<gene>
    <name evidence="3" type="ORF">SAMN05216559_2852</name>
</gene>
<dbReference type="OrthoDB" id="28575at2157"/>
<dbReference type="InterPro" id="IPR003675">
    <property type="entry name" value="Rce1/LyrA-like_dom"/>
</dbReference>
<keyword evidence="1" id="KW-1133">Transmembrane helix</keyword>
<keyword evidence="4" id="KW-1185">Reference proteome</keyword>
<keyword evidence="1" id="KW-0472">Membrane</keyword>
<dbReference type="Proteomes" id="UP000199062">
    <property type="component" value="Unassembled WGS sequence"/>
</dbReference>
<reference evidence="3 4" key="1">
    <citation type="submission" date="2016-10" db="EMBL/GenBank/DDBJ databases">
        <authorList>
            <person name="de Groot N.N."/>
        </authorList>
    </citation>
    <scope>NUCLEOTIDE SEQUENCE [LARGE SCALE GENOMIC DNA]</scope>
    <source>
        <strain evidence="3 4">CGMCC 1.10457</strain>
    </source>
</reference>
<dbReference type="PANTHER" id="PTHR35797">
    <property type="entry name" value="PROTEASE-RELATED"/>
    <property type="match status" value="1"/>
</dbReference>